<feature type="region of interest" description="Disordered" evidence="1">
    <location>
        <begin position="1450"/>
        <end position="1469"/>
    </location>
</feature>
<dbReference type="InterPro" id="IPR045538">
    <property type="entry name" value="CIS_TMP"/>
</dbReference>
<keyword evidence="3" id="KW-1185">Reference proteome</keyword>
<dbReference type="Pfam" id="PF19268">
    <property type="entry name" value="CIS_TMP"/>
    <property type="match status" value="2"/>
</dbReference>
<evidence type="ECO:0000313" key="2">
    <source>
        <dbReference type="EMBL" id="PRC93454.1"/>
    </source>
</evidence>
<dbReference type="OrthoDB" id="499748at2"/>
<sequence>MRTHHSIHELIFDLSFASAQADGSAWSEWIKYSLLPVIDEVLDQHATTAKLAPQRTKRIKKIELDLGTVFEDETGTEIARRIHAQLSAALDYQLQEHTAAELSGEHKAQALHDLHYFLKTGAISWEKSNKTRFAHKKLLHDALNQQNHAQLLQEITESPRQLNRLVQQYDTGELFQIANRMLASWTKELSETVLDWISLELLAQGESERNHAEFWMYLLPILRHTNVDFTQIVHPWLKQKQTTVEVATTNYRRLLADKSGLSNATWLALSNALEHYEAQMRSTSASAFVVGAVNEYKSGSVDSQYNEAQPASNQSAQDELHRSYRRRLQAARIGRDSNQAIEESESEEAQQIFTIEERTHITQSLAQGDFAKLEPHWHRLLLLAPHFVRDQHGEAWSIWLKNFDHAHCLDLIAVLQPQCAWFILQTFQANIASYSRATLDQVITYAISVKPEQLQVNELTQFTLEHVTSGNINSKKTADQLTQARHALKTANIALLAPFWRQLISQHSDLIQQLLPHYLEVWLANFPIRYLQDLVILLQTEASTAWAPQRYYAEDSNATMPIQRGYRLLLQAPVQSLSREEFIQRITQEVREHPSDAATLAAINTSVLPEQSAQLVTDKINRDDIIGMATAQIRTALHGPLPLNAVDILQNSPTTAKVQESRHAGQATAAEYTHQLNSSANEIASTNEAFRSAEVLKKISSKQNIAKQYIKADEQTAHEEHSHPATSQNQVMPLTAEQVLLVLQTANLAQLNGIWEQAVKKQPKLLIDCYRQLSSRESKILSDVFTMEQNLTLARLLHPHIAELLNELINNAGFITETASRLALNSKHGHSSLSTEFVQNLVIDISLNTLQTQLSAPSLIQNLARVMLGSDDLFQEFCEQLVKNGTSHPMPLLSTTLTRNFLLRGTNQHVSSDLLPGTPTDPSSSDRIAQSIKDYINTLLKNTNVAALNAVWNTIILSHATTLVSNFKQLDRQERLRLVQSLSKEKLLQLAQILQAQLTALIAELFDHAAFIVAAIQSMQVTNNNTRKAITVVTFEQNVLDACFCLEQNNLVELQATQFFTRVMQNAMGADVNSTMAALGQLRWSGTSIFRAKLPLTEVILVELRRAHMPMSEFKEIQALNKYTSAPTSTTSLTANSGLNPLLSSYRSWQQGKLQLAQLDLNVDELYQYLHWWMAQYEESNQQNFKSLLQSIRSAEQTCVVPLLFLQQVLETLRQQESIDIDALIAQTRALAQHQSEDNFVGEGEQALNSDDVFIEPMFEETPYRDDIKHYVDGINGASTVETNDQLSLSSQFYYFAKYIADILANQRPIQELPGILKHNAAYLSHISNAQLHQLIIAWVQSRSDEGVPSVFLTSLERYALRAGSMHMSTHNFLSTVLQNLVYEIAIDFEQLLKAENRATTNQQTFATSSNTVIDAKPVSNVEETTLANLPLLQAESFAALLSYIVKSQGSDSQKEPSPDTLGTNASVREDATLRSEDDDLIWLNIRSAFESPTLQLWLCEWIDTCIPRPYFVEQKAALHLLALDKQSPSATIVLILKAILMSFPKSLLNSCIDILQKRFGISLNLLSQLQGHQLAAPAHQQRYEACVSFFKNIPWERLEETTLAIQPLFQAENFADLLSNMLVNSSVDNQKESPLGALRANANVRENATLQSEDDDLIWPGIRIAFENPTLQFWLCEWIDTYTPRLRLGEQKATQHLLAFNQQSPSATIVLILKAMLMSFPKNILSSCVDILQKRFGISSNLLSQLQNYQLSFPEHQQRYEACVSFFKNIPWERWEEKTSPASSSDTPVSLLPINLRNALPNRLADAMLTARLDGLDLIWHEITTYHSDLLAQSQLHYLGRAELRARIIENNIPSKLNDMLKALSPSLAEFVEELNKEWSSIQSILSPHRSFEEFKQHTLRESFDLIFKQQLRHASRMEQASALLRAILEQRQLHSDVFFHNKMNELLYKINPSIAPQWHASLRLNLHLNTIKELAAENERVGSSTSSQTIFDTASDTTSDTTLIDADTVREVLFEELLQHELHEVFSAFETAESPLSLDAVFSDVQVSALYTHYLSEKAPEVNREFWQVYADELCELDERQKKTIADTAIATDSSSTFSTSVDTHENCRQRVLRQFVQSQATSTISTAKTTPSAVSYIELGKLDSTAQENRLTYCILLLQRDALLTAHEIIYGRHAFSLLLQEAPRSLQQLSTTLQKTEAIKRLSQLLGSVDLARLFEILVPNLAKHVHFLCATIQDAQAVELYGESGALLERSWRAIYRSEFSTPRPPTLRQFSLRLLNELNQELQPGAKFIDAELSLQRIEHQRQHQQKIDRKKRQHSALAEQAMRGKEMIALPKNQSKKADEEPLMSAAEESNIFNAGMVIVAPYIQRLFTILELSKDGAFVDKQAAERAVHLLQYIVTGEERTPEYLLSLNKLLCGIPGGVPIVAGIKMTDQEKEVIEQMLLGVINNWSAIGKTSIAGLRETFLAREGRLSFQEVAWQLKIAPSTFDMLLDRLPWSFATIKFPWMVEALHVTWR</sequence>
<organism evidence="2 3">
    <name type="scientific">Solimicrobium silvestre</name>
    <dbReference type="NCBI Taxonomy" id="2099400"/>
    <lineage>
        <taxon>Bacteria</taxon>
        <taxon>Pseudomonadati</taxon>
        <taxon>Pseudomonadota</taxon>
        <taxon>Betaproteobacteria</taxon>
        <taxon>Burkholderiales</taxon>
        <taxon>Oxalobacteraceae</taxon>
        <taxon>Solimicrobium</taxon>
    </lineage>
</organism>
<evidence type="ECO:0000256" key="1">
    <source>
        <dbReference type="SAM" id="MobiDB-lite"/>
    </source>
</evidence>
<dbReference type="Proteomes" id="UP000237839">
    <property type="component" value="Unassembled WGS sequence"/>
</dbReference>
<name>A0A2S9H0E2_9BURK</name>
<gene>
    <name evidence="2" type="ORF">S2091_1841</name>
</gene>
<comment type="caution">
    <text evidence="2">The sequence shown here is derived from an EMBL/GenBank/DDBJ whole genome shotgun (WGS) entry which is preliminary data.</text>
</comment>
<evidence type="ECO:0000313" key="3">
    <source>
        <dbReference type="Proteomes" id="UP000237839"/>
    </source>
</evidence>
<proteinExistence type="predicted"/>
<dbReference type="EMBL" id="PUGF01000007">
    <property type="protein sequence ID" value="PRC93454.1"/>
    <property type="molecule type" value="Genomic_DNA"/>
</dbReference>
<dbReference type="RefSeq" id="WP_105531502.1">
    <property type="nucleotide sequence ID" value="NZ_PUGF01000007.1"/>
</dbReference>
<protein>
    <submittedName>
        <fullName evidence="2">Uncharacterized protein</fullName>
    </submittedName>
</protein>
<accession>A0A2S9H0E2</accession>
<reference evidence="2 3" key="1">
    <citation type="submission" date="2018-02" db="EMBL/GenBank/DDBJ databases">
        <title>Solimicrobium silvestre gen. nov., sp. nov., isolated from alpine forest soil.</title>
        <authorList>
            <person name="Margesin R."/>
            <person name="Albuquerque L."/>
            <person name="Zhang D.-C."/>
            <person name="Froufe H.J.C."/>
            <person name="Severino R."/>
            <person name="Roxo I."/>
            <person name="Egas C."/>
            <person name="Da Costa M.S."/>
        </authorList>
    </citation>
    <scope>NUCLEOTIDE SEQUENCE [LARGE SCALE GENOMIC DNA]</scope>
    <source>
        <strain evidence="2 3">S20-91</strain>
    </source>
</reference>